<accession>A0A9W8B7R5</accession>
<dbReference type="PANTHER" id="PTHR15032:SF4">
    <property type="entry name" value="N-ACYL-PHOSPHATIDYLETHANOLAMINE-HYDROLYZING PHOSPHOLIPASE D"/>
    <property type="match status" value="1"/>
</dbReference>
<gene>
    <name evidence="3" type="ORF">H4R34_000630</name>
</gene>
<dbReference type="Gene3D" id="3.60.15.10">
    <property type="entry name" value="Ribonuclease Z/Hydroxyacylglutathione hydrolase-like"/>
    <property type="match status" value="1"/>
</dbReference>
<sequence length="537" mass="59873">MGRLPLTGIQLAWPSRHTTLTTLVLIAGGVCVTVFLDTLYIQYKRRRALARRAQYVDDRCIGSGTDAEQWTLDSKANAVVGHVLALYTDTDDRIPALPDASSIDATRTTAVTPWSSFRSQVRVTAPLTRVPLVPLHLRSMYVQGHFVNPFPSWRDKTLTDFVLWRLARSSGNGLPRDQGQLQASLPLVEPSWATLYPPTTSCPCTALASPRCSVTSDATTVGLGDQPHMTITWLGQSTCYVQLPGLNILTDPIFQNRTVTSWLGPKRLRPVPCQLDQLQMDIVLVSHNHYDHLDIQCVRELGNSVLWFVPAGLRTWFARIGVTRVVEMDWWQTCQLQVDAMSPGSCKVTHQYHVTATPAQHWSGRGLFDSNRSLWCGWFVRRVASNLASDATTFDHTHGPALSSTLVATTGDSEWTPADHDLGSFFHCGDTGYHAPIFRAIREYLGPVTLAALPIGSYQPRWYMCHQHTSPDDAVRIHQDLAAHRSLGVHWATFMLSDESYLTPPQDLRQALNDRHVPVDQFMTTHLGETVVIPIAL</sequence>
<evidence type="ECO:0000259" key="2">
    <source>
        <dbReference type="Pfam" id="PF12706"/>
    </source>
</evidence>
<keyword evidence="1" id="KW-0472">Membrane</keyword>
<dbReference type="AlphaFoldDB" id="A0A9W8B7R5"/>
<comment type="caution">
    <text evidence="3">The sequence shown here is derived from an EMBL/GenBank/DDBJ whole genome shotgun (WGS) entry which is preliminary data.</text>
</comment>
<organism evidence="3 4">
    <name type="scientific">Dimargaris verticillata</name>
    <dbReference type="NCBI Taxonomy" id="2761393"/>
    <lineage>
        <taxon>Eukaryota</taxon>
        <taxon>Fungi</taxon>
        <taxon>Fungi incertae sedis</taxon>
        <taxon>Zoopagomycota</taxon>
        <taxon>Kickxellomycotina</taxon>
        <taxon>Dimargaritomycetes</taxon>
        <taxon>Dimargaritales</taxon>
        <taxon>Dimargaritaceae</taxon>
        <taxon>Dimargaris</taxon>
    </lineage>
</organism>
<evidence type="ECO:0000313" key="3">
    <source>
        <dbReference type="EMBL" id="KAJ1984483.1"/>
    </source>
</evidence>
<name>A0A9W8B7R5_9FUNG</name>
<keyword evidence="1" id="KW-1133">Transmembrane helix</keyword>
<proteinExistence type="predicted"/>
<dbReference type="GO" id="GO:0005737">
    <property type="term" value="C:cytoplasm"/>
    <property type="evidence" value="ECO:0007669"/>
    <property type="project" value="TreeGrafter"/>
</dbReference>
<dbReference type="GO" id="GO:0070292">
    <property type="term" value="P:N-acylphosphatidylethanolamine metabolic process"/>
    <property type="evidence" value="ECO:0007669"/>
    <property type="project" value="TreeGrafter"/>
</dbReference>
<dbReference type="Proteomes" id="UP001151582">
    <property type="component" value="Unassembled WGS sequence"/>
</dbReference>
<dbReference type="InterPro" id="IPR001279">
    <property type="entry name" value="Metallo-B-lactamas"/>
</dbReference>
<dbReference type="PANTHER" id="PTHR15032">
    <property type="entry name" value="N-ACYL-PHOSPHATIDYLETHANOLAMINE-HYDROLYZING PHOSPHOLIPASE D"/>
    <property type="match status" value="1"/>
</dbReference>
<reference evidence="3" key="1">
    <citation type="submission" date="2022-07" db="EMBL/GenBank/DDBJ databases">
        <title>Phylogenomic reconstructions and comparative analyses of Kickxellomycotina fungi.</title>
        <authorList>
            <person name="Reynolds N.K."/>
            <person name="Stajich J.E."/>
            <person name="Barry K."/>
            <person name="Grigoriev I.V."/>
            <person name="Crous P."/>
            <person name="Smith M.E."/>
        </authorList>
    </citation>
    <scope>NUCLEOTIDE SEQUENCE</scope>
    <source>
        <strain evidence="3">RSA 567</strain>
    </source>
</reference>
<dbReference type="EMBL" id="JANBQB010000018">
    <property type="protein sequence ID" value="KAJ1984483.1"/>
    <property type="molecule type" value="Genomic_DNA"/>
</dbReference>
<dbReference type="GO" id="GO:0070291">
    <property type="term" value="P:N-acylethanolamine metabolic process"/>
    <property type="evidence" value="ECO:0007669"/>
    <property type="project" value="TreeGrafter"/>
</dbReference>
<feature type="domain" description="Metallo-beta-lactamase" evidence="2">
    <location>
        <begin position="247"/>
        <end position="381"/>
    </location>
</feature>
<evidence type="ECO:0000313" key="4">
    <source>
        <dbReference type="Proteomes" id="UP001151582"/>
    </source>
</evidence>
<feature type="domain" description="Metallo-beta-lactamase" evidence="2">
    <location>
        <begin position="422"/>
        <end position="491"/>
    </location>
</feature>
<dbReference type="SUPFAM" id="SSF56281">
    <property type="entry name" value="Metallo-hydrolase/oxidoreductase"/>
    <property type="match status" value="1"/>
</dbReference>
<keyword evidence="4" id="KW-1185">Reference proteome</keyword>
<dbReference type="Pfam" id="PF12706">
    <property type="entry name" value="Lactamase_B_2"/>
    <property type="match status" value="2"/>
</dbReference>
<dbReference type="OrthoDB" id="332863at2759"/>
<evidence type="ECO:0000256" key="1">
    <source>
        <dbReference type="SAM" id="Phobius"/>
    </source>
</evidence>
<keyword evidence="1" id="KW-0812">Transmembrane</keyword>
<dbReference type="GO" id="GO:0070290">
    <property type="term" value="F:N-acylphosphatidylethanolamine-specific phospholipase D activity"/>
    <property type="evidence" value="ECO:0007669"/>
    <property type="project" value="TreeGrafter"/>
</dbReference>
<dbReference type="InterPro" id="IPR036866">
    <property type="entry name" value="RibonucZ/Hydroxyglut_hydro"/>
</dbReference>
<feature type="transmembrane region" description="Helical" evidence="1">
    <location>
        <begin position="20"/>
        <end position="41"/>
    </location>
</feature>
<protein>
    <recommendedName>
        <fullName evidence="2">Metallo-beta-lactamase domain-containing protein</fullName>
    </recommendedName>
</protein>